<dbReference type="Gene3D" id="1.20.80.10">
    <property type="match status" value="1"/>
</dbReference>
<keyword evidence="2" id="KW-0677">Repeat</keyword>
<dbReference type="Gene3D" id="1.25.40.20">
    <property type="entry name" value="Ankyrin repeat-containing domain"/>
    <property type="match status" value="2"/>
</dbReference>
<dbReference type="GO" id="GO:0000062">
    <property type="term" value="F:fatty-acyl-CoA binding"/>
    <property type="evidence" value="ECO:0007669"/>
    <property type="project" value="InterPro"/>
</dbReference>
<evidence type="ECO:0000256" key="4">
    <source>
        <dbReference type="ARBA" id="ARBA00023121"/>
    </source>
</evidence>
<dbReference type="Pfam" id="PF12796">
    <property type="entry name" value="Ank_2"/>
    <property type="match status" value="1"/>
</dbReference>
<evidence type="ECO:0000313" key="7">
    <source>
        <dbReference type="EMBL" id="KAH7415321.1"/>
    </source>
</evidence>
<evidence type="ECO:0000256" key="1">
    <source>
        <dbReference type="ARBA" id="ARBA00005567"/>
    </source>
</evidence>
<keyword evidence="4" id="KW-0446">Lipid-binding</keyword>
<dbReference type="InterPro" id="IPR014352">
    <property type="entry name" value="FERM/acyl-CoA-bd_prot_sf"/>
</dbReference>
<dbReference type="InterPro" id="IPR036770">
    <property type="entry name" value="Ankyrin_rpt-contain_sf"/>
</dbReference>
<dbReference type="InterPro" id="IPR000582">
    <property type="entry name" value="Acyl-CoA-binding_protein"/>
</dbReference>
<dbReference type="PRINTS" id="PR01415">
    <property type="entry name" value="ANKYRIN"/>
</dbReference>
<dbReference type="Pfam" id="PF00887">
    <property type="entry name" value="ACBP"/>
    <property type="match status" value="1"/>
</dbReference>
<feature type="repeat" description="ANK" evidence="5">
    <location>
        <begin position="202"/>
        <end position="234"/>
    </location>
</feature>
<name>A0A8T2T919_CERRI</name>
<proteinExistence type="inferred from homology"/>
<feature type="domain" description="ACB" evidence="6">
    <location>
        <begin position="1"/>
        <end position="95"/>
    </location>
</feature>
<dbReference type="PROSITE" id="PS51228">
    <property type="entry name" value="ACB_2"/>
    <property type="match status" value="1"/>
</dbReference>
<dbReference type="InterPro" id="IPR035984">
    <property type="entry name" value="Acyl-CoA-binding_sf"/>
</dbReference>
<dbReference type="EMBL" id="CM035419">
    <property type="protein sequence ID" value="KAH7415321.1"/>
    <property type="molecule type" value="Genomic_DNA"/>
</dbReference>
<evidence type="ECO:0000256" key="3">
    <source>
        <dbReference type="ARBA" id="ARBA00023043"/>
    </source>
</evidence>
<evidence type="ECO:0000313" key="8">
    <source>
        <dbReference type="Proteomes" id="UP000825935"/>
    </source>
</evidence>
<evidence type="ECO:0000256" key="2">
    <source>
        <dbReference type="ARBA" id="ARBA00022737"/>
    </source>
</evidence>
<evidence type="ECO:0000256" key="5">
    <source>
        <dbReference type="PROSITE-ProRule" id="PRU00023"/>
    </source>
</evidence>
<dbReference type="InterPro" id="IPR002110">
    <property type="entry name" value="Ankyrin_rpt"/>
</dbReference>
<dbReference type="PANTHER" id="PTHR24119">
    <property type="entry name" value="ACYL-COA-BINDING DOMAIN-CONTAINING PROTEIN 6"/>
    <property type="match status" value="1"/>
</dbReference>
<comment type="caution">
    <text evidence="7">The sequence shown here is derived from an EMBL/GenBank/DDBJ whole genome shotgun (WGS) entry which is preliminary data.</text>
</comment>
<dbReference type="SUPFAM" id="SSF48403">
    <property type="entry name" value="Ankyrin repeat"/>
    <property type="match status" value="1"/>
</dbReference>
<reference evidence="7" key="1">
    <citation type="submission" date="2021-08" db="EMBL/GenBank/DDBJ databases">
        <title>WGS assembly of Ceratopteris richardii.</title>
        <authorList>
            <person name="Marchant D.B."/>
            <person name="Chen G."/>
            <person name="Jenkins J."/>
            <person name="Shu S."/>
            <person name="Leebens-Mack J."/>
            <person name="Grimwood J."/>
            <person name="Schmutz J."/>
            <person name="Soltis P."/>
            <person name="Soltis D."/>
            <person name="Chen Z.-H."/>
        </authorList>
    </citation>
    <scope>NUCLEOTIDE SEQUENCE</scope>
    <source>
        <strain evidence="7">Whitten #5841</strain>
        <tissue evidence="7">Leaf</tissue>
    </source>
</reference>
<keyword evidence="8" id="KW-1185">Reference proteome</keyword>
<evidence type="ECO:0000259" key="6">
    <source>
        <dbReference type="PROSITE" id="PS51228"/>
    </source>
</evidence>
<feature type="repeat" description="ANK" evidence="5">
    <location>
        <begin position="169"/>
        <end position="201"/>
    </location>
</feature>
<dbReference type="PANTHER" id="PTHR24119:SF0">
    <property type="entry name" value="ACYL-COA-BINDING DOMAIN-CONTAINING PROTEIN 6"/>
    <property type="match status" value="1"/>
</dbReference>
<dbReference type="OMA" id="ERIPLHW"/>
<comment type="similarity">
    <text evidence="1">Belongs to the ACBP family.</text>
</comment>
<keyword evidence="3 5" id="KW-0040">ANK repeat</keyword>
<dbReference type="SUPFAM" id="SSF47027">
    <property type="entry name" value="Acyl-CoA binding protein"/>
    <property type="match status" value="1"/>
</dbReference>
<dbReference type="SMART" id="SM00248">
    <property type="entry name" value="ANK"/>
    <property type="match status" value="3"/>
</dbReference>
<gene>
    <name evidence="7" type="ORF">KP509_14G037600</name>
</gene>
<organism evidence="7 8">
    <name type="scientific">Ceratopteris richardii</name>
    <name type="common">Triangle waterfern</name>
    <dbReference type="NCBI Taxonomy" id="49495"/>
    <lineage>
        <taxon>Eukaryota</taxon>
        <taxon>Viridiplantae</taxon>
        <taxon>Streptophyta</taxon>
        <taxon>Embryophyta</taxon>
        <taxon>Tracheophyta</taxon>
        <taxon>Polypodiopsida</taxon>
        <taxon>Polypodiidae</taxon>
        <taxon>Polypodiales</taxon>
        <taxon>Pteridineae</taxon>
        <taxon>Pteridaceae</taxon>
        <taxon>Parkerioideae</taxon>
        <taxon>Ceratopteris</taxon>
    </lineage>
</organism>
<dbReference type="Proteomes" id="UP000825935">
    <property type="component" value="Chromosome 14"/>
</dbReference>
<dbReference type="OrthoDB" id="71307at2759"/>
<sequence>MDPSVKVSNETKLKFYGLYKQATEDPVLLISLLLIVHLIEPNEPQLAYLLNDGRSHFWWHVLARNAWKSLGQLSPEEAMQHYIALLSELWPKWNQDMQHDKGSAGASQIPTARSTRQAPTMGPVFSTMLRDPSEQEGLDEIHKCAKAGDLAGLERLLQSNVAVDQKDGDGRTALHWASDQGHLEIVKLLISHGADINARDSDGQTPLHYAATCEWDELATFLLENGADQSLADNDGCMPFESSIPASKDKF</sequence>
<dbReference type="AlphaFoldDB" id="A0A8T2T919"/>
<protein>
    <recommendedName>
        <fullName evidence="6">ACB domain-containing protein</fullName>
    </recommendedName>
</protein>
<dbReference type="PROSITE" id="PS50088">
    <property type="entry name" value="ANK_REPEAT"/>
    <property type="match status" value="2"/>
</dbReference>
<accession>A0A8T2T919</accession>
<dbReference type="PROSITE" id="PS50297">
    <property type="entry name" value="ANK_REP_REGION"/>
    <property type="match status" value="2"/>
</dbReference>